<feature type="domain" description="Fibronectin type-III" evidence="8">
    <location>
        <begin position="4570"/>
        <end position="4675"/>
    </location>
</feature>
<feature type="region of interest" description="Disordered" evidence="5">
    <location>
        <begin position="2915"/>
        <end position="2945"/>
    </location>
</feature>
<dbReference type="Pfam" id="PF07679">
    <property type="entry name" value="I-set"/>
    <property type="match status" value="9"/>
</dbReference>
<dbReference type="GO" id="GO:0004672">
    <property type="term" value="F:protein kinase activity"/>
    <property type="evidence" value="ECO:0007669"/>
    <property type="project" value="InterPro"/>
</dbReference>
<feature type="domain" description="Fibronectin type-III" evidence="8">
    <location>
        <begin position="4069"/>
        <end position="4173"/>
    </location>
</feature>
<feature type="domain" description="Fibronectin type-III" evidence="8">
    <location>
        <begin position="1610"/>
        <end position="1706"/>
    </location>
</feature>
<feature type="region of interest" description="Disordered" evidence="5">
    <location>
        <begin position="3626"/>
        <end position="3647"/>
    </location>
</feature>
<feature type="compositionally biased region" description="Low complexity" evidence="5">
    <location>
        <begin position="6121"/>
        <end position="6133"/>
    </location>
</feature>
<evidence type="ECO:0000259" key="7">
    <source>
        <dbReference type="PROSITE" id="PS50835"/>
    </source>
</evidence>
<feature type="domain" description="Fibronectin type-III" evidence="8">
    <location>
        <begin position="1496"/>
        <end position="1603"/>
    </location>
</feature>
<feature type="region of interest" description="Disordered" evidence="5">
    <location>
        <begin position="2647"/>
        <end position="2667"/>
    </location>
</feature>
<keyword evidence="2" id="KW-0677">Repeat</keyword>
<feature type="compositionally biased region" description="Basic and acidic residues" evidence="5">
    <location>
        <begin position="3737"/>
        <end position="3753"/>
    </location>
</feature>
<feature type="domain" description="Fibronectin type-III" evidence="8">
    <location>
        <begin position="2036"/>
        <end position="2143"/>
    </location>
</feature>
<dbReference type="SMART" id="SM00409">
    <property type="entry name" value="IG"/>
    <property type="match status" value="14"/>
</dbReference>
<protein>
    <submittedName>
        <fullName evidence="9">Titin</fullName>
    </submittedName>
</protein>
<feature type="domain" description="Fibronectin type-III" evidence="8">
    <location>
        <begin position="1239"/>
        <end position="1340"/>
    </location>
</feature>
<feature type="region of interest" description="Disordered" evidence="5">
    <location>
        <begin position="3508"/>
        <end position="3531"/>
    </location>
</feature>
<dbReference type="InterPro" id="IPR013098">
    <property type="entry name" value="Ig_I-set"/>
</dbReference>
<proteinExistence type="inferred from homology"/>
<feature type="domain" description="Fibronectin type-III" evidence="8">
    <location>
        <begin position="1713"/>
        <end position="1807"/>
    </location>
</feature>
<dbReference type="CDD" id="cd00063">
    <property type="entry name" value="FN3"/>
    <property type="match status" value="24"/>
</dbReference>
<feature type="region of interest" description="Disordered" evidence="5">
    <location>
        <begin position="4027"/>
        <end position="4053"/>
    </location>
</feature>
<dbReference type="SMART" id="SM00060">
    <property type="entry name" value="FN3"/>
    <property type="match status" value="29"/>
</dbReference>
<dbReference type="InterPro" id="IPR003599">
    <property type="entry name" value="Ig_sub"/>
</dbReference>
<dbReference type="Pfam" id="PF00041">
    <property type="entry name" value="fn3"/>
    <property type="match status" value="17"/>
</dbReference>
<dbReference type="InterPro" id="IPR003961">
    <property type="entry name" value="FN3_dom"/>
</dbReference>
<dbReference type="FunFam" id="2.60.40.10:FF:000032">
    <property type="entry name" value="palladin isoform X1"/>
    <property type="match status" value="4"/>
</dbReference>
<feature type="compositionally biased region" description="Basic and acidic residues" evidence="5">
    <location>
        <begin position="2657"/>
        <end position="2667"/>
    </location>
</feature>
<dbReference type="GO" id="GO:0005524">
    <property type="term" value="F:ATP binding"/>
    <property type="evidence" value="ECO:0007669"/>
    <property type="project" value="InterPro"/>
</dbReference>
<organism evidence="9">
    <name type="scientific">Schistocephalus solidus</name>
    <name type="common">Tapeworm</name>
    <dbReference type="NCBI Taxonomy" id="70667"/>
    <lineage>
        <taxon>Eukaryota</taxon>
        <taxon>Metazoa</taxon>
        <taxon>Spiralia</taxon>
        <taxon>Lophotrochozoa</taxon>
        <taxon>Platyhelminthes</taxon>
        <taxon>Cestoda</taxon>
        <taxon>Eucestoda</taxon>
        <taxon>Diphyllobothriidea</taxon>
        <taxon>Diphyllobothriidae</taxon>
        <taxon>Schistocephalus</taxon>
    </lineage>
</organism>
<feature type="compositionally biased region" description="Polar residues" evidence="5">
    <location>
        <begin position="3508"/>
        <end position="3519"/>
    </location>
</feature>
<evidence type="ECO:0000256" key="1">
    <source>
        <dbReference type="ARBA" id="ARBA00006692"/>
    </source>
</evidence>
<evidence type="ECO:0000256" key="4">
    <source>
        <dbReference type="ARBA" id="ARBA00023319"/>
    </source>
</evidence>
<feature type="domain" description="Fibronectin type-III" evidence="8">
    <location>
        <begin position="2812"/>
        <end position="2908"/>
    </location>
</feature>
<feature type="domain" description="Fibronectin type-III" evidence="8">
    <location>
        <begin position="1918"/>
        <end position="2032"/>
    </location>
</feature>
<dbReference type="InterPro" id="IPR036179">
    <property type="entry name" value="Ig-like_dom_sf"/>
</dbReference>
<feature type="domain" description="Ig-like" evidence="7">
    <location>
        <begin position="5547"/>
        <end position="5638"/>
    </location>
</feature>
<reference evidence="9" key="1">
    <citation type="submission" date="2016-06" db="UniProtKB">
        <authorList>
            <consortium name="WormBaseParasite"/>
        </authorList>
    </citation>
    <scope>IDENTIFICATION</scope>
</reference>
<feature type="domain" description="Fibronectin type-III" evidence="8">
    <location>
        <begin position="98"/>
        <end position="192"/>
    </location>
</feature>
<dbReference type="InterPro" id="IPR036116">
    <property type="entry name" value="FN3_sf"/>
</dbReference>
<comment type="similarity">
    <text evidence="1">Belongs to the protein kinase superfamily. CAMK Ser/Thr protein kinase family.</text>
</comment>
<feature type="domain" description="Fibronectin type-III" evidence="8">
    <location>
        <begin position="5041"/>
        <end position="5138"/>
    </location>
</feature>
<feature type="domain" description="Ig-like" evidence="7">
    <location>
        <begin position="6148"/>
        <end position="6246"/>
    </location>
</feature>
<feature type="domain" description="Ig-like" evidence="7">
    <location>
        <begin position="981"/>
        <end position="1097"/>
    </location>
</feature>
<feature type="domain" description="Ig-like" evidence="7">
    <location>
        <begin position="5788"/>
        <end position="5882"/>
    </location>
</feature>
<dbReference type="SMART" id="SM00408">
    <property type="entry name" value="IGc2"/>
    <property type="match status" value="9"/>
</dbReference>
<evidence type="ECO:0000256" key="2">
    <source>
        <dbReference type="ARBA" id="ARBA00022737"/>
    </source>
</evidence>
<feature type="domain" description="Ig-like" evidence="7">
    <location>
        <begin position="886"/>
        <end position="976"/>
    </location>
</feature>
<dbReference type="CDD" id="cd00096">
    <property type="entry name" value="Ig"/>
    <property type="match status" value="4"/>
</dbReference>
<dbReference type="SUPFAM" id="SSF56112">
    <property type="entry name" value="Protein kinase-like (PK-like)"/>
    <property type="match status" value="1"/>
</dbReference>
<dbReference type="PANTHER" id="PTHR13817">
    <property type="entry name" value="TITIN"/>
    <property type="match status" value="1"/>
</dbReference>
<name>A0A183SM35_SCHSO</name>
<feature type="domain" description="Ig-like" evidence="7">
    <location>
        <begin position="352"/>
        <end position="423"/>
    </location>
</feature>
<feature type="domain" description="Fibronectin type-III" evidence="8">
    <location>
        <begin position="4180"/>
        <end position="4299"/>
    </location>
</feature>
<feature type="domain" description="Fibronectin type-III" evidence="8">
    <location>
        <begin position="3461"/>
        <end position="3575"/>
    </location>
</feature>
<feature type="domain" description="Fibronectin type-III" evidence="8">
    <location>
        <begin position="2915"/>
        <end position="3012"/>
    </location>
</feature>
<keyword evidence="4" id="KW-0393">Immunoglobulin domain</keyword>
<dbReference type="InterPro" id="IPR007110">
    <property type="entry name" value="Ig-like_dom"/>
</dbReference>
<dbReference type="Gene3D" id="1.10.510.10">
    <property type="entry name" value="Transferase(Phosphotransferase) domain 1"/>
    <property type="match status" value="1"/>
</dbReference>
<feature type="compositionally biased region" description="Basic and acidic residues" evidence="5">
    <location>
        <begin position="1340"/>
        <end position="1359"/>
    </location>
</feature>
<dbReference type="SMART" id="SM00220">
    <property type="entry name" value="S_TKc"/>
    <property type="match status" value="1"/>
</dbReference>
<dbReference type="InterPro" id="IPR050964">
    <property type="entry name" value="Striated_Muscle_Regulatory"/>
</dbReference>
<feature type="domain" description="Fibronectin type-III" evidence="8">
    <location>
        <begin position="4318"/>
        <end position="4421"/>
    </location>
</feature>
<dbReference type="InterPro" id="IPR011009">
    <property type="entry name" value="Kinase-like_dom_sf"/>
</dbReference>
<feature type="compositionally biased region" description="Polar residues" evidence="5">
    <location>
        <begin position="2647"/>
        <end position="2656"/>
    </location>
</feature>
<feature type="region of interest" description="Disordered" evidence="5">
    <location>
        <begin position="6110"/>
        <end position="6144"/>
    </location>
</feature>
<feature type="region of interest" description="Disordered" evidence="5">
    <location>
        <begin position="3737"/>
        <end position="3759"/>
    </location>
</feature>
<dbReference type="SUPFAM" id="SSF49265">
    <property type="entry name" value="Fibronectin type III"/>
    <property type="match status" value="16"/>
</dbReference>
<feature type="region of interest" description="Disordered" evidence="5">
    <location>
        <begin position="1527"/>
        <end position="1556"/>
    </location>
</feature>
<feature type="domain" description="Fibronectin type-III" evidence="8">
    <location>
        <begin position="1102"/>
        <end position="1209"/>
    </location>
</feature>
<feature type="compositionally biased region" description="Basic residues" evidence="5">
    <location>
        <begin position="1546"/>
        <end position="1555"/>
    </location>
</feature>
<feature type="domain" description="Fibronectin type-III" evidence="8">
    <location>
        <begin position="2258"/>
        <end position="2362"/>
    </location>
</feature>
<dbReference type="InterPro" id="IPR000719">
    <property type="entry name" value="Prot_kinase_dom"/>
</dbReference>
<evidence type="ECO:0000256" key="5">
    <source>
        <dbReference type="SAM" id="MobiDB-lite"/>
    </source>
</evidence>
<feature type="region of interest" description="Disordered" evidence="5">
    <location>
        <begin position="1325"/>
        <end position="1372"/>
    </location>
</feature>
<feature type="domain" description="Ig-like" evidence="7">
    <location>
        <begin position="5679"/>
        <end position="5776"/>
    </location>
</feature>
<feature type="domain" description="Fibronectin type-III" evidence="8">
    <location>
        <begin position="196"/>
        <end position="305"/>
    </location>
</feature>
<feature type="domain" description="Fibronectin type-III" evidence="8">
    <location>
        <begin position="2151"/>
        <end position="2256"/>
    </location>
</feature>
<feature type="domain" description="Fibronectin type-III" evidence="8">
    <location>
        <begin position="3341"/>
        <end position="3446"/>
    </location>
</feature>
<evidence type="ECO:0000259" key="6">
    <source>
        <dbReference type="PROSITE" id="PS50011"/>
    </source>
</evidence>
<keyword evidence="3" id="KW-1015">Disulfide bond</keyword>
<feature type="domain" description="Ig-like" evidence="7">
    <location>
        <begin position="6014"/>
        <end position="6102"/>
    </location>
</feature>
<dbReference type="Gene3D" id="2.60.40.10">
    <property type="entry name" value="Immunoglobulins"/>
    <property type="match status" value="35"/>
</dbReference>
<evidence type="ECO:0000256" key="3">
    <source>
        <dbReference type="ARBA" id="ARBA00023157"/>
    </source>
</evidence>
<dbReference type="PANTHER" id="PTHR13817:SF151">
    <property type="entry name" value="TITIN"/>
    <property type="match status" value="1"/>
</dbReference>
<dbReference type="PRINTS" id="PR00014">
    <property type="entry name" value="FNTYPEIII"/>
</dbReference>
<dbReference type="InterPro" id="IPR013783">
    <property type="entry name" value="Ig-like_fold"/>
</dbReference>
<feature type="domain" description="Protein kinase" evidence="6">
    <location>
        <begin position="5164"/>
        <end position="5443"/>
    </location>
</feature>
<dbReference type="WBParaSite" id="SSLN_0000545401-mRNA-1">
    <property type="protein sequence ID" value="SSLN_0000545401-mRNA-1"/>
    <property type="gene ID" value="SSLN_0000545401"/>
</dbReference>
<dbReference type="PROSITE" id="PS50011">
    <property type="entry name" value="PROTEIN_KINASE_DOM"/>
    <property type="match status" value="1"/>
</dbReference>
<dbReference type="SUPFAM" id="SSF48726">
    <property type="entry name" value="Immunoglobulin"/>
    <property type="match status" value="14"/>
</dbReference>
<feature type="domain" description="Fibronectin type-III" evidence="8">
    <location>
        <begin position="529"/>
        <end position="626"/>
    </location>
</feature>
<feature type="domain" description="Fibronectin type-III" evidence="8">
    <location>
        <begin position="1809"/>
        <end position="1912"/>
    </location>
</feature>
<sequence length="6260" mass="694267">LSEKFEDTIILKAGASTVVEVPFMASPKPTVEWTWKSPVEGSQPTKPRFKPDVAAGLTSLPLGKVKREDAGDYTVVIANELGESTVTVHLIVLDKPSPPRNPQVTDNTGERVVFEWQEPEFPGGEPGSTLEYVVEMREASMRTGKPVTKTTELSTPIEPLQIDKTYVFMVAAKNSVGQSDFVEAKPVSTKLDFGPPPTPVNVVARVRPANAPPSEQLVEVSWDQPTDQTAPTTARSVEYEVEMKPEDSSLGTLVGVDIPITETTLPVPLELMKDLTNYQFRVTAKNKAGKSKASQPSSRVQKREFPFQAVRPSTLPHENPLDGLARVVAVDVDFLRRLENVDLQELPKDVLFECELSRPGMTINWLKDGTPVKPNYRCTYEVIGEGVQANCVHRLALLNVGPGDQGVYTAQLVNGLTSEAQLSINCPPKINYSGPKRLEMAAGKSTVIEVPYSGSPAPSVNWSFNQGPLPIGPSPEKPMSTVDTVYGLTSMQLRRVDGAATGTFLVQVCNDFGKDQLELTVNVLDRPQPVENLRAKLVQKELTTAEVSWKPPQNDGGAPITAYVVEKREASKRTWTPLPGGPISATIVTVSDLKPGLTYFFRVMAQNANGWSEPAETESPLRVEALSKPPAAPDAPKVSEVTATTCQVTIQPPSSDGGSPLRFYHLEKQANQKGSWVRACKDKLPIPVGAEEKPLTVTVTDLVADNAYEFRVAAENADCLTGEFSRPSDRVSTKPPFSKIINKTATFCISWLFLPSLAILVNEGAVKNISGVINLLTCCLLDVPGRPSRPELKMATENTATVTWSPPYDDGGDTVKKYTVQYKTTNGIHWATCEEEPIDTELTVLKLQPDSEYEFRVAAINSAGTGEFSQPSEPCSPEKAVESAKPVLVRPLENATVSVKTPVDLSCDFKLGEPKASVTWLKDGKPLRGGTKCTTSPASDRHATLRITRCQFEDAGVFTCRAENAAGSVETTCRVRVLQKPTLRLVLPRGASEKVTGSIVEGQLTGQANGRLVLEAFTEAFPACESLTWYFNNTPAEAAPPRRVIEREKPATGTEAPIPTRERLILHSLEQADTGVYRVLAKNEVGQAEAVVALLITDRPQPPTSVTASRIRKPDSCLIEWKRPPADGGSKITQYVVEGLLMATSTKEAATPMRSAEWTVIGKVGPSDLEFEAKNLRVGSLYAFRVSAENAIGRSEPVEIENPIALEEKTGRYFSGTFSFLELRFFYTGIRESLDLPEAPVLVSATRDSPREATIKWQPTASADLRNLIGYVVEARESPDIATSTPNRWVRVGPCTVRQDTTLRLNDLNPSMDVQFRVLAKNNAGLSEPSEPSEWLTKPTFEEKTIRPSREKSSQRTEPDGALPSDGLPSKPQDILEELKQFKEAIRPKPPVPSEPPGLEILAGNNFNVREGGSLRVPVRVKSKARATLELETESGRALPSEAAVRCQVEQFGDSYYVNLRNVCLADSGRYRLKVSNAAGHNYAPLELQVTAIPQAPRGPIEVTEVQPAKGPHDGAVVKLTWRPPALREGETPNSISGYTVEQREGKRRPTFGRPKRVDGVENCSIEVSDLQPGVEYNFRLCAVNSEGASEPLYSGPVSVKSPFDVPGTCEGPVKVSEQTTNSLTLQWKPPKEDGGLPIRRYHLEVNEVGSPEGWQPLTSVAAPTTSYPVSGLREGIAYRFRVRAVNDQGPGDWLPTDSAISLNRPISAPSAPDQPLKIVPVDDTSAQLTWRPPFDDGGSPLDSYIVQSSHGKARDWQPVGTTKDTTLTVRDLNPDETYTFRVSAKNKADKVSDAVYSIPYKPSSPPVPPGPPTQPFVSHPLEVGQMLLDWGPSPVGGTSGYGPPNEYRVERWEPVKDRWVHVARKPAAEGTTVVVSGLKPGESYLFRVFAENAAGTSSPLEMSKPVLAVSPYSPPSAPRGPMHISEVQKGTTAADGSARLSWLEPTDDGGLPLTGYLVQLRYLNSPAWHKIAYLREPSGELMERSQHVELPTSVPVTGLKQAQSYVFRVAAVNKVGTGPFLESETFEMPVDESCKPKAEWVRVVSKGADNLSVEWLVPHDCRKDHGPKRAHHLALDGFRVYIKDAAKPEEEWKPVADLDHYMNRLVVGGLSPDKRYFFGVAAVNQFGPGEIVSTSEPSSPEAITNVPGQPLGPLSITDITQDSCVLNWKAPLNDGGTPITGYRIYKREMFRRSKQEVGRYPVPQGSHQHLFDFKVPYLMEGTSYEFQVVAENKKGFSEPLTTAVDVHPRKMTEAPGAPRGPLYVREGEVGTVEISWAPPVNTGGLPVKGYKLEVREGRGYMWRTYPNAESVVASKPAERANPMCVVSGIKPNREYFFRVSAINEDGTGTPLTTADSYVKRVNLAIPTQVTARPVKASEDANAPVQIEVTWASPNLPNLTGFVVEMLDAESPSAEWVPMDFVPLPSAGQDSYIYRTPAPRPFGVFKFRVCATYTEGKSDWIPSDFVVLSERTTAVAASRPLPPISKARLLPERGADEKSDTLPALLEWEKPIGAEEQGLRGYTIEAWDTKKETWKPLTDVPRDAPREVALELPASQAAPRLRIVARGDTERSAPYEVPIIPTTSHLPTGARAFRRSSSDWRPVASTTGLSRLEDSDLLASTGAATPSVAEFIHQRRQAAIDMVRRATTGTPRGTSRASEREHAPLEQRLYEERFISSSPHRPGSSAMPSIRSGKLLVRDVDQTTATVEWPRSVTGTPLAEDLSTFSVELWRPTSGRWSRLADLPATQREYTVPVTGLPRTPLPEGVPTDKGLWLRVVPRDVEGRPVGKPFQLEEPLPIVRGEFVPSAVWGVEIKPVLGSASSRRQVEVSWRPPSHIGGSPLTNYRLRIYDATTEKETQVFVQPNTNSHRIDGLLPDHDYRISITACNRIGDSLPVTSTIPRPFLLEDGYLQRPAPPSTVEFSSSPREGASSGILSWRAPSRPGQPVDSYVVDKWDSRSKQWVPFKKVPGNVTKIEVPHLLDDVLYAFRVHAHNEAGLSEPTATAEYFRPGRGPEELLPGLHKPPPAPPIGPLKVESSPAQQRLDQATEQAQQTMILSWSKPTRTEDVTEPKDYVLEARRNQQPTWSLIGRKPLTEGEWWPLRFGAPTPQPLLATDLYPSQQALLDLNLPRPSVLTRLPGEPTDYEFRLSTENEYGLSQPIYLQRRPSYQPSYPGTPLTPALGHIESPLATDTLSPLERPRGPISLSILPSRKFQPQESDFETAPDVSISWRPPISTHGIRAYDISYREPYRSTWKHLGTADVTASSFVIPATTLQGLPETLHIGIASIGSEDHLAPRISPRLEETLLLPSSTRPEFDAALRSGLSPSPITSAKVDVRILERPVSRIGSDSTPEAVEVSWKFPDRPPSPLQRRGTAPDSGYMVFYRELGSPQWQEAKRLPAGRPIDSILLRDLPSDLSMFIGVAPLRGQKIGPIISSPDTIRLSARPKAPYSQLKPLSTSLPLAPLHIRPISLTGVEVTWEPPVTLPDHFKPTAEGRMHYELEVRRPGQQTWTPVGRQQPTPRPLESTVGPLTPVSFTVDNLQPGERLEFRLMTIPDLKTGPIKVSDERSYRFLPSYDIPAAPRGPLVTELKPALTDRLPAPTPRAHLPDDEFDELLYRLSTTSRLPPTLLDRKPQPATPDAISLSWRAPEDTGGLPVTHYLVEQRLPDRPTSWMPVLTVPAEQTTAYLPLSDLRTPSGPRFYRVRAVNQAGPGLPLQTTEPIIVPTLDRLPTTAQRRIPESRMSSPREHRFPEAPRGPLRAQLLPDSRVELSWQPPVHWPEYSPYQRREGAVSPAYPNRYIIEATLEDKPGVPWIEVGRVPGSITSTTVRLPSADFFPTGEQPSSVSPLRPVLYRVRAENEYGYSAPLTTRLEPSKGPQYQRLLPPIPLLPMRARLLQPMDAELRIGESPKVELQWSPYLPPADVMRTAPGRDKWVPKGDFNYVLEYRPVGERGWRHLSTLPIGQETLVFRPPPVLSSDLPKSDSNFGHPITEGYQFRVGVRGPGLVTDYSESNVVSWTYRPESPPLVKRGSLKPSRPSNQATAPLLPTPSAIRPPEHFQFVRAKAELPREPLSDWSPPRGTVTLRWRAPSVSGVPSALSPSFVLQHWSPETGGWSPVAYKATPFPELGHGGVEATIEHLHTNQPHFFRVATSSPFGTSEPIHLPHPIWIPVESPRKQAPPEPPTRLFVSPIMRDRPGFLLTWSPPELPISRRLDHRTIPVPPSGYVVEYRTLDSTAGTRSPAWRPLADLPASQTSFEMINVEPGRTLEFRVMSRGSPVMAPASLSAPFRRSSLKTEPLSSILSTPIESGPHMVPKTPLSIPSLSGPLEVTPVRTGVELHWTPPKELPSGYIVELAPTDYPHRAWQEVARIPGADLGRPVSRFTVPRLEADRPYIFRVIPYLDDYFGRPAESFVPYRPLEVDSYDVDAVRRPMAAPPPRGPLLLTRLPTGQYEISWMPPRLDIDTAGPQRVEYVIEQRLPGRRQWFEVGRTPHRSYILDVDTTSQFRVRSFISQSPLLHETSTFPKSRNFFIGSDDGPQTEWIRVDEYPTSFKMPPARTESPLDRRPLVLPDKLVAKHIGPSSVLLQWEFRDLPKDHEPGRFYVLEQKLIPDSPTYLTEPVWEPIARIPYSPICTTYEVMDLTPGRTYNFRLIDRTPGLDETTPIALRGVTLPEPIKTTGGYLRRSSLPTVTDFVLMPRKFSAQFLPTPGAGLSFSWLPPQNFEGQTDRIKYRIEGRPIGDHNASWVTIADALTNTHYILTPTDIKGLVIKQEPRLQSRVPGLPSRPPEWEFRIISTLDGASSRPRPLPTPISLVSEEERKELHFVNMDDVRDVKCVLGQTLVVIVNVEGHPKPSVNWYLNGTEIFEGVDSNLRFLSRGAGTYELRINRVDYIHEGEIKFRARNLYEEIVRTWHVHINAPARFSRTVFLAGQSDHRVTSGGNWNVDLPLDLPFQILRRKGWVNKVWLECVWRPKGRLSPELLPPVERRAKIGVSECGRWVHLNLDRVQPQDAGLYRIWIENPAGRDYFDVRLHVDDKPHGQLQPPTVHLREPGLLLLRWQPPSTSEEIFSSTGYRIEYTTDREPENWLLLGTTPVTQTEVLVSDQLPPGLRYRFRIRMQNLLGLGPASAPSEYEILEMRSESRLSRLSSTKPPRISDGIFEERYEILEELARTPHAQIYRVRDRLTKKIGLSKVLNLETLPDVQMRRSSSTLMEMRPTIYTPTTRIRHFAEEERRKRAERELRLLTSIQHQNMVDLRDVFLDAKRLIWVIEDLVPVSLWDQLRNRITMNEDDAAVVIRQILNLLNSLHTEDISYVGLSPENLFFADKGRQRIVLGGATQYQRYLEDRPVRLSFRSTIYVPPEIYSAERRNQRCPPEVSPATDTWSVGALLYQIITGDTTNRPSIAELERRKVSPVLIDFARKLLEPDPTKRPTIEEALQHPWLTAEPRSTPSKLIEVEEKIRESRRRFEEATSRAYKSLLHSVDWQPDELDEEEEGDDDLAFEERRKRRRLLLTRRRWSYTDFNEVDGLGKDEVAFNVLLRARGRAPQIAVPMANTEVAEGKDAVLKCVLSPSYRPGRSGEQEGLNDIKVIWAVNGREIDLHSVGRLASKYSADFDASTGEATLRVRNTNVYDVGTYSVTFCGRFGVINDSANLRVLAGPTGRRSSRDTASTMTAEIGARITRPLVDHTIVAGEPLKFQIRVCGIPKPTCTWRRNGKDLEHNPTCRIRDEPVVGTGRTNEIICTLEIRRAELSDAGSYNVTASNKNGSDSSSAIVTILPEQKIGSSVPRFVTELSNSTVVEGGSLTLEAQVEGFPEPQIRWFKDGKLLATFGRLTAQTMETSIPNRLKCQLSVEECTSEDSGAYVCAATSASGTAISEAVVSVKTTASRPGLGQRRRSSELRSALLTSRSHPPEFIQRLRPQEVSLGEPVRLSAAVMATPQASIIWEKDGVPLVTDTAASPYLTKNLNGNLELRIKNCSTAELGKYTVVAYNSAGEARSSCVLSGKTETVFHVPRFIKQLTDQYLSSGQRVVFEVEASGNPTPEFKWEKDGFELRQDTKPTVIISSRAAGRATLTIPVVEAGHAGLYSCIAHNRVGRDRTSSFVYVDGGSGSVSRMKESRTSTTAATESQRSRLPPRPAGAKEAHVCPTTGGIEVLTDLPKAVEVNEGEELRLTCTIKTDLHVIPTWSKGGRTLTFDGRRRITRNLQGEFCLTIDQAMSNDAGRYTLTIQPSDLSQAATEEPVVLNTRVDVKPKARTKIS</sequence>
<accession>A0A183SM35</accession>
<dbReference type="Pfam" id="PF00069">
    <property type="entry name" value="Pkinase"/>
    <property type="match status" value="1"/>
</dbReference>
<feature type="domain" description="Fibronectin type-III" evidence="8">
    <location>
        <begin position="632"/>
        <end position="736"/>
    </location>
</feature>
<dbReference type="InterPro" id="IPR003598">
    <property type="entry name" value="Ig_sub2"/>
</dbReference>
<dbReference type="PROSITE" id="PS50835">
    <property type="entry name" value="IG_LIKE"/>
    <property type="match status" value="9"/>
</dbReference>
<feature type="domain" description="Fibronectin type-III" evidence="8">
    <location>
        <begin position="3626"/>
        <end position="3729"/>
    </location>
</feature>
<evidence type="ECO:0000313" key="9">
    <source>
        <dbReference type="WBParaSite" id="SSLN_0000545401-mRNA-1"/>
    </source>
</evidence>
<dbReference type="PROSITE" id="PS50853">
    <property type="entry name" value="FN3"/>
    <property type="match status" value="25"/>
</dbReference>
<feature type="domain" description="Fibronectin type-III" evidence="8">
    <location>
        <begin position="786"/>
        <end position="879"/>
    </location>
</feature>
<evidence type="ECO:0000259" key="8">
    <source>
        <dbReference type="PROSITE" id="PS50853"/>
    </source>
</evidence>
<feature type="domain" description="Ig-like" evidence="7">
    <location>
        <begin position="5913"/>
        <end position="6004"/>
    </location>
</feature>